<dbReference type="InterPro" id="IPR049341">
    <property type="entry name" value="TRADD-like_N"/>
</dbReference>
<feature type="domain" description="TRADD-like N-terminal" evidence="2">
    <location>
        <begin position="140"/>
        <end position="194"/>
    </location>
</feature>
<dbReference type="InterPro" id="IPR041249">
    <property type="entry name" value="HEPN_DZIP3"/>
</dbReference>
<dbReference type="Proteomes" id="UP001159428">
    <property type="component" value="Unassembled WGS sequence"/>
</dbReference>
<protein>
    <recommendedName>
        <fullName evidence="5">DZIP3-like HEPN domain-containing protein</fullName>
    </recommendedName>
</protein>
<proteinExistence type="predicted"/>
<organism evidence="3 4">
    <name type="scientific">Pocillopora meandrina</name>
    <dbReference type="NCBI Taxonomy" id="46732"/>
    <lineage>
        <taxon>Eukaryota</taxon>
        <taxon>Metazoa</taxon>
        <taxon>Cnidaria</taxon>
        <taxon>Anthozoa</taxon>
        <taxon>Hexacorallia</taxon>
        <taxon>Scleractinia</taxon>
        <taxon>Astrocoeniina</taxon>
        <taxon>Pocilloporidae</taxon>
        <taxon>Pocillopora</taxon>
    </lineage>
</organism>
<keyword evidence="4" id="KW-1185">Reference proteome</keyword>
<evidence type="ECO:0000259" key="1">
    <source>
        <dbReference type="Pfam" id="PF18738"/>
    </source>
</evidence>
<sequence length="228" mass="26503">WNCCPISSNQTVSDDIARIRFYRNKICHTKDMEINDANFLHMWGEIRHDERNIHELKEWYFEDKEVKKELEEVKRKLEDMEVAFNDCVTMMVVCGKMAHKGVEAGNQETPRCSPNDVLATIADKYVKSVNPSSPEEFKTFAEIMERLQLVIVGNKLGSLLITVKCNSLQILENLWKEYCSGHLGKMVQSCFASEYILRKFHLSALELKTTIREEDYEACKQHFKKISG</sequence>
<evidence type="ECO:0000313" key="3">
    <source>
        <dbReference type="EMBL" id="CAH3107264.1"/>
    </source>
</evidence>
<feature type="non-terminal residue" evidence="3">
    <location>
        <position position="1"/>
    </location>
</feature>
<name>A0AAU9WA22_9CNID</name>
<gene>
    <name evidence="3" type="ORF">PMEA_00001935</name>
</gene>
<dbReference type="Pfam" id="PF18738">
    <property type="entry name" value="HEPN_DZIP3"/>
    <property type="match status" value="1"/>
</dbReference>
<accession>A0AAU9WA22</accession>
<comment type="caution">
    <text evidence="3">The sequence shown here is derived from an EMBL/GenBank/DDBJ whole genome shotgun (WGS) entry which is preliminary data.</text>
</comment>
<dbReference type="AlphaFoldDB" id="A0AAU9WA22"/>
<evidence type="ECO:0000313" key="4">
    <source>
        <dbReference type="Proteomes" id="UP001159428"/>
    </source>
</evidence>
<dbReference type="Pfam" id="PF20694">
    <property type="entry name" value="TRADD-like_N"/>
    <property type="match status" value="1"/>
</dbReference>
<evidence type="ECO:0008006" key="5">
    <source>
        <dbReference type="Google" id="ProtNLM"/>
    </source>
</evidence>
<reference evidence="3 4" key="1">
    <citation type="submission" date="2022-05" db="EMBL/GenBank/DDBJ databases">
        <authorList>
            <consortium name="Genoscope - CEA"/>
            <person name="William W."/>
        </authorList>
    </citation>
    <scope>NUCLEOTIDE SEQUENCE [LARGE SCALE GENOMIC DNA]</scope>
</reference>
<feature type="domain" description="DZIP3-like HEPN" evidence="1">
    <location>
        <begin position="1"/>
        <end position="48"/>
    </location>
</feature>
<dbReference type="EMBL" id="CALNXJ010000010">
    <property type="protein sequence ID" value="CAH3107264.1"/>
    <property type="molecule type" value="Genomic_DNA"/>
</dbReference>
<evidence type="ECO:0000259" key="2">
    <source>
        <dbReference type="Pfam" id="PF20694"/>
    </source>
</evidence>